<dbReference type="RefSeq" id="WP_090020849.1">
    <property type="nucleotide sequence ID" value="NZ_FNCE01000009.1"/>
</dbReference>
<dbReference type="InterPro" id="IPR026869">
    <property type="entry name" value="EgtC-like"/>
</dbReference>
<reference evidence="3 4" key="1">
    <citation type="submission" date="2016-10" db="EMBL/GenBank/DDBJ databases">
        <authorList>
            <person name="de Groot N.N."/>
        </authorList>
    </citation>
    <scope>NUCLEOTIDE SEQUENCE [LARGE SCALE GENOMIC DNA]</scope>
    <source>
        <strain evidence="3 4">DSM 25584</strain>
    </source>
</reference>
<dbReference type="GO" id="GO:0016740">
    <property type="term" value="F:transferase activity"/>
    <property type="evidence" value="ECO:0007669"/>
    <property type="project" value="UniProtKB-KW"/>
</dbReference>
<dbReference type="OrthoDB" id="9804310at2"/>
<keyword evidence="4" id="KW-1185">Reference proteome</keyword>
<organism evidence="3 4">
    <name type="scientific">Limimonas halophila</name>
    <dbReference type="NCBI Taxonomy" id="1082479"/>
    <lineage>
        <taxon>Bacteria</taxon>
        <taxon>Pseudomonadati</taxon>
        <taxon>Pseudomonadota</taxon>
        <taxon>Alphaproteobacteria</taxon>
        <taxon>Rhodospirillales</taxon>
        <taxon>Rhodovibrionaceae</taxon>
        <taxon>Limimonas</taxon>
    </lineage>
</organism>
<dbReference type="STRING" id="1082479.SAMN05216241_1093"/>
<dbReference type="Proteomes" id="UP000199415">
    <property type="component" value="Unassembled WGS sequence"/>
</dbReference>
<dbReference type="AlphaFoldDB" id="A0A1G7TBF0"/>
<dbReference type="InterPro" id="IPR052373">
    <property type="entry name" value="Gamma-glu_amide_hydrolase"/>
</dbReference>
<evidence type="ECO:0000313" key="4">
    <source>
        <dbReference type="Proteomes" id="UP000199415"/>
    </source>
</evidence>
<keyword evidence="3" id="KW-0808">Transferase</keyword>
<protein>
    <submittedName>
        <fullName evidence="3">Glutamine amidotransferase</fullName>
    </submittedName>
</protein>
<evidence type="ECO:0000313" key="3">
    <source>
        <dbReference type="EMBL" id="SDG32628.1"/>
    </source>
</evidence>
<gene>
    <name evidence="3" type="ORF">SAMN05216241_1093</name>
</gene>
<dbReference type="InterPro" id="IPR029055">
    <property type="entry name" value="Ntn_hydrolases_N"/>
</dbReference>
<dbReference type="EMBL" id="FNCE01000009">
    <property type="protein sequence ID" value="SDG32628.1"/>
    <property type="molecule type" value="Genomic_DNA"/>
</dbReference>
<dbReference type="InterPro" id="IPR017932">
    <property type="entry name" value="GATase_2_dom"/>
</dbReference>
<keyword evidence="1 3" id="KW-0315">Glutamine amidotransferase</keyword>
<name>A0A1G7TBF0_9PROT</name>
<dbReference type="PROSITE" id="PS51278">
    <property type="entry name" value="GATASE_TYPE_2"/>
    <property type="match status" value="1"/>
</dbReference>
<dbReference type="PANTHER" id="PTHR43187:SF1">
    <property type="entry name" value="GLUTAMINE AMIDOTRANSFERASE DUG3-RELATED"/>
    <property type="match status" value="1"/>
</dbReference>
<sequence length="261" mass="27591">MCRLAAYVGQPLALDQFLRTPPHSLIEQAHAPRETLSATLNADGVGVGWYADDGGPAAYRSTLPAWGDANLPALGRSLTRPLWLANVRSATDPLSIAVANTMPFAADGLLFLHNGFLSGFAEVVRTRMRAWLRPEVEAGIAGTTDSEYVFAALRQLAADDPGADLTVHVERLLGLLRDWMQGGKALLNLAVSDGTRVVAVRHALAAAPPSLYVHTGHDGFAGGRLVASEPLDGDAGWTPVPSDHLVVLEADADVARRPLAG</sequence>
<dbReference type="PANTHER" id="PTHR43187">
    <property type="entry name" value="GLUTAMINE AMIDOTRANSFERASE DUG3-RELATED"/>
    <property type="match status" value="1"/>
</dbReference>
<dbReference type="Pfam" id="PF13230">
    <property type="entry name" value="GATase_4"/>
    <property type="match status" value="1"/>
</dbReference>
<feature type="domain" description="Glutamine amidotransferase type-2" evidence="2">
    <location>
        <begin position="2"/>
        <end position="261"/>
    </location>
</feature>
<dbReference type="CDD" id="cd01908">
    <property type="entry name" value="YafJ"/>
    <property type="match status" value="1"/>
</dbReference>
<dbReference type="Gene3D" id="3.60.20.10">
    <property type="entry name" value="Glutamine Phosphoribosylpyrophosphate, subunit 1, domain 1"/>
    <property type="match status" value="1"/>
</dbReference>
<evidence type="ECO:0000256" key="1">
    <source>
        <dbReference type="ARBA" id="ARBA00022962"/>
    </source>
</evidence>
<dbReference type="SUPFAM" id="SSF56235">
    <property type="entry name" value="N-terminal nucleophile aminohydrolases (Ntn hydrolases)"/>
    <property type="match status" value="1"/>
</dbReference>
<evidence type="ECO:0000259" key="2">
    <source>
        <dbReference type="PROSITE" id="PS51278"/>
    </source>
</evidence>
<accession>A0A1G7TBF0</accession>
<proteinExistence type="predicted"/>